<feature type="region of interest" description="Disordered" evidence="1">
    <location>
        <begin position="220"/>
        <end position="300"/>
    </location>
</feature>
<feature type="compositionally biased region" description="Polar residues" evidence="1">
    <location>
        <begin position="285"/>
        <end position="295"/>
    </location>
</feature>
<dbReference type="EMBL" id="FJOG01000084">
    <property type="protein sequence ID" value="CZR69924.1"/>
    <property type="molecule type" value="Genomic_DNA"/>
</dbReference>
<protein>
    <recommendedName>
        <fullName evidence="2">C2H2-type domain-containing protein</fullName>
    </recommendedName>
</protein>
<evidence type="ECO:0000313" key="4">
    <source>
        <dbReference type="Proteomes" id="UP000184330"/>
    </source>
</evidence>
<reference evidence="3 4" key="1">
    <citation type="submission" date="2016-03" db="EMBL/GenBank/DDBJ databases">
        <authorList>
            <person name="Ploux O."/>
        </authorList>
    </citation>
    <scope>NUCLEOTIDE SEQUENCE [LARGE SCALE GENOMIC DNA]</scope>
    <source>
        <strain evidence="3 4">UAMH 11012</strain>
    </source>
</reference>
<sequence length="904" mass="99022">MEFPQIEGFWLSKSRKISGGRVFLSKRKTPEVIVNRRQPNIRATHQGGCIDAPTSDIQGEGVIPQKKQKLASEPRSCNEVESSLTCEERCIPSYVDPTDLEILVDPVKTIEVNSASPLYPDSEVSKSECHSSESVVSKSSSRTSRSSSLDREFQMGVSLRAQEQPTTNMEHEIQHMSCYISQCVEANDDRSFLALVSLDYDHPPLDQSCPMNTQGKVAPITSADQNHPMNITLGVSREPSQGNDMNSPSVSSRVTSPAPSSTFEDAASSIMDLDDPSTEGDKSSHSQSCSETSDSIPKKIAQSRTNKLESLIKDDVFRTNPEVAEHFYQAVKGKLECASPDDFPKYDANRALSLVELLELQGCGRVPPAGGVAPSLSSCSSLCSTKSSSAIVKCNIYSSPASNSDTTGSASGSGPVEGTHSSIGKRFLAGDVILGEELILVFLDSEVGSSNNVTVPDHNDKASDLQSKSQKRTAKPSSHTSQKQLLKCPFNVISPAMFCANPETKQKYRACAGPGWNTVAHLKEHLKSHHLKEEVKPNALQCSRCQKEFLSREELRSHDEDIDCPVTCLICANVFPNKEKRQQHRKQAHNDDQRDIFKEIGQTLWKTINDNLKTYTSTLKKAKGKGKATVDPDLERWVEANKPRFEVGRPAKAQASAKLELGQWYIIYTTMGRQNPIPEHPCKSFDKVVCFDVDCVVVYDYPISQGDLFEEKVLFIGDCIMAAKIKAGMYPPREIDSIEQPDPQRASHAYFAFYRGLFQETVRMAAKTKFSDFADGTFSLQFETLLASNEPSAGSLHNAGNDLSDTLPSSGQQLRFGHDGLSSMWIPSPGYTTNTPDQNTGVPINNVVNPSSELWLGQYSDEQLSLISELQNDFQGSGSGSGIGSGFTNNESYTGSWTGHSGPS</sequence>
<dbReference type="OrthoDB" id="3564835at2759"/>
<evidence type="ECO:0000256" key="1">
    <source>
        <dbReference type="SAM" id="MobiDB-lite"/>
    </source>
</evidence>
<feature type="region of interest" description="Disordered" evidence="1">
    <location>
        <begin position="452"/>
        <end position="482"/>
    </location>
</feature>
<evidence type="ECO:0000259" key="2">
    <source>
        <dbReference type="PROSITE" id="PS00028"/>
    </source>
</evidence>
<feature type="region of interest" description="Disordered" evidence="1">
    <location>
        <begin position="117"/>
        <end position="156"/>
    </location>
</feature>
<feature type="compositionally biased region" description="Low complexity" evidence="1">
    <location>
        <begin position="132"/>
        <end position="147"/>
    </location>
</feature>
<feature type="region of interest" description="Disordered" evidence="1">
    <location>
        <begin position="877"/>
        <end position="904"/>
    </location>
</feature>
<dbReference type="InterPro" id="IPR013087">
    <property type="entry name" value="Znf_C2H2_type"/>
</dbReference>
<feature type="compositionally biased region" description="Polar residues" evidence="1">
    <location>
        <begin position="887"/>
        <end position="904"/>
    </location>
</feature>
<feature type="compositionally biased region" description="Polar residues" evidence="1">
    <location>
        <begin position="238"/>
        <end position="263"/>
    </location>
</feature>
<keyword evidence="4" id="KW-1185">Reference proteome</keyword>
<dbReference type="PROSITE" id="PS00028">
    <property type="entry name" value="ZINC_FINGER_C2H2_1"/>
    <property type="match status" value="1"/>
</dbReference>
<proteinExistence type="predicted"/>
<organism evidence="3 4">
    <name type="scientific">Phialocephala subalpina</name>
    <dbReference type="NCBI Taxonomy" id="576137"/>
    <lineage>
        <taxon>Eukaryota</taxon>
        <taxon>Fungi</taxon>
        <taxon>Dikarya</taxon>
        <taxon>Ascomycota</taxon>
        <taxon>Pezizomycotina</taxon>
        <taxon>Leotiomycetes</taxon>
        <taxon>Helotiales</taxon>
        <taxon>Mollisiaceae</taxon>
        <taxon>Phialocephala</taxon>
        <taxon>Phialocephala fortinii species complex</taxon>
    </lineage>
</organism>
<feature type="domain" description="C2H2-type" evidence="2">
    <location>
        <begin position="568"/>
        <end position="589"/>
    </location>
</feature>
<dbReference type="Proteomes" id="UP000184330">
    <property type="component" value="Unassembled WGS sequence"/>
</dbReference>
<gene>
    <name evidence="3" type="ORF">PAC_19825</name>
</gene>
<evidence type="ECO:0000313" key="3">
    <source>
        <dbReference type="EMBL" id="CZR69924.1"/>
    </source>
</evidence>
<dbReference type="AlphaFoldDB" id="A0A1L7XY46"/>
<accession>A0A1L7XY46</accession>
<name>A0A1L7XY46_9HELO</name>